<keyword evidence="1" id="KW-0812">Transmembrane</keyword>
<feature type="transmembrane region" description="Helical" evidence="1">
    <location>
        <begin position="1027"/>
        <end position="1046"/>
    </location>
</feature>
<proteinExistence type="predicted"/>
<keyword evidence="1" id="KW-0472">Membrane</keyword>
<comment type="caution">
    <text evidence="3">The sequence shown here is derived from an EMBL/GenBank/DDBJ whole genome shotgun (WGS) entry which is preliminary data.</text>
</comment>
<keyword evidence="2" id="KW-0732">Signal</keyword>
<feature type="chain" id="PRO_5046343375" evidence="2">
    <location>
        <begin position="16"/>
        <end position="1078"/>
    </location>
</feature>
<protein>
    <submittedName>
        <fullName evidence="3">Uncharacterized protein</fullName>
    </submittedName>
</protein>
<keyword evidence="4" id="KW-1185">Reference proteome</keyword>
<dbReference type="EMBL" id="JAPFFF010000019">
    <property type="protein sequence ID" value="KAK8858170.1"/>
    <property type="molecule type" value="Genomic_DNA"/>
</dbReference>
<evidence type="ECO:0000313" key="4">
    <source>
        <dbReference type="Proteomes" id="UP001470230"/>
    </source>
</evidence>
<reference evidence="3 4" key="1">
    <citation type="submission" date="2024-04" db="EMBL/GenBank/DDBJ databases">
        <title>Tritrichomonas musculus Genome.</title>
        <authorList>
            <person name="Alves-Ferreira E."/>
            <person name="Grigg M."/>
            <person name="Lorenzi H."/>
            <person name="Galac M."/>
        </authorList>
    </citation>
    <scope>NUCLEOTIDE SEQUENCE [LARGE SCALE GENOMIC DNA]</scope>
    <source>
        <strain evidence="3 4">EAF2021</strain>
    </source>
</reference>
<gene>
    <name evidence="3" type="ORF">M9Y10_013271</name>
</gene>
<sequence>MILLALTIIASSINDDPVLICFYDVNATLCPSFARSFKVSNFSDFINADIPTSEKITFEFHASTSLNDVINISRFDESKLKNLEFVFLPDESKNQPEFTLSTSNKFVPSNMILNNVRPTFDFNTNFTELFLLNSVINIPGKYITAKNLNVDADSLKNIDTITSDSILFNNVFGDQSPRSFVVNSFSEKSTIQFVSISSLMLKASIVLSKLLFENQHNTTLISFDFSNWYGNVTIKYGSLKELFMTLECLAHSPYHHFPFLSVDFANQLQLPESNWPNSTKPLIQITAMSVLSFSNKIVISGFIPAHILTGPSDLTISPTIISSGFMKLTMQNSNLSISQPLLFTENYYFFINELATTKKEGNTTIYSNPPLMYVCIDKFAENPNSKTEFQLIGSANYILKNLPTPNNGFAPTVYVEHLWFENNVTFNFNLQDGAPRIRVLDFVLMQTWPTYFIPIYTGRNQMEEKTVDQKKFKLICAKLLKEQKEQLMLPPSGLPRGYNRGASIVHSYYEQDPTANQTLKCFGLDIHGDVSDVSNIFCLADANTKSKCPPDSQFIGTDEKWQKYVTTDAGELTFYLFREASLEFANFSMVNVSVIGSESSEKVSIEPTGVDHLSLTNLQATILNNNRSVNVELTNTKLTSPGGRYEMGPLKCDPFSLKSIENREELDVQVTVKNVPDTKITVNKKGGVTLTDSGVTYRSKIHQNDQNVTSTLFENDDENMLEPASFILINSDVSEIVFTFEEGSGESIFNNSIVATFSNSTQASFSGLSHASRFFVLDGFSGTLDFDKEITIPIDLINGHDIKIKTSTKEFLTFQSEIDFAGTFVSDVEIRSNHARVMPGSEISVDPTIKANHFVVMENAAASMKSLSMKDSLNVYPGSYLNVQETDEIPQTLTVHYNLENLPSVYINANSKSSKLTDKKINVKRIIFSYEDDKFNTAIMNRTALFKDGIEIVSGTAISCSSTSFDFQSTYAYYYGIYSLITAKCVGDDHNSVKLYVNDKSTAPPEPTPAPLIPTATPEPNNTRQQVVIISMTVVTFFMIIVIVIIKCMNRKKKYVSKNQNKNLDTQPMLQPNEGNAE</sequence>
<evidence type="ECO:0000313" key="3">
    <source>
        <dbReference type="EMBL" id="KAK8858170.1"/>
    </source>
</evidence>
<name>A0ABR2I8Y9_9EUKA</name>
<organism evidence="3 4">
    <name type="scientific">Tritrichomonas musculus</name>
    <dbReference type="NCBI Taxonomy" id="1915356"/>
    <lineage>
        <taxon>Eukaryota</taxon>
        <taxon>Metamonada</taxon>
        <taxon>Parabasalia</taxon>
        <taxon>Tritrichomonadida</taxon>
        <taxon>Tritrichomonadidae</taxon>
        <taxon>Tritrichomonas</taxon>
    </lineage>
</organism>
<keyword evidence="1" id="KW-1133">Transmembrane helix</keyword>
<feature type="signal peptide" evidence="2">
    <location>
        <begin position="1"/>
        <end position="15"/>
    </location>
</feature>
<accession>A0ABR2I8Y9</accession>
<dbReference type="Proteomes" id="UP001470230">
    <property type="component" value="Unassembled WGS sequence"/>
</dbReference>
<evidence type="ECO:0000256" key="2">
    <source>
        <dbReference type="SAM" id="SignalP"/>
    </source>
</evidence>
<evidence type="ECO:0000256" key="1">
    <source>
        <dbReference type="SAM" id="Phobius"/>
    </source>
</evidence>